<dbReference type="Proteomes" id="UP001060085">
    <property type="component" value="Linkage Group LG04"/>
</dbReference>
<reference evidence="2" key="1">
    <citation type="journal article" date="2023" name="Nat. Plants">
        <title>Single-cell RNA sequencing provides a high-resolution roadmap for understanding the multicellular compartmentation of specialized metabolism.</title>
        <authorList>
            <person name="Sun S."/>
            <person name="Shen X."/>
            <person name="Li Y."/>
            <person name="Li Y."/>
            <person name="Wang S."/>
            <person name="Li R."/>
            <person name="Zhang H."/>
            <person name="Shen G."/>
            <person name="Guo B."/>
            <person name="Wei J."/>
            <person name="Xu J."/>
            <person name="St-Pierre B."/>
            <person name="Chen S."/>
            <person name="Sun C."/>
        </authorList>
    </citation>
    <scope>NUCLEOTIDE SEQUENCE [LARGE SCALE GENOMIC DNA]</scope>
</reference>
<dbReference type="EMBL" id="CM044704">
    <property type="protein sequence ID" value="KAI5666802.1"/>
    <property type="molecule type" value="Genomic_DNA"/>
</dbReference>
<organism evidence="1 2">
    <name type="scientific">Catharanthus roseus</name>
    <name type="common">Madagascar periwinkle</name>
    <name type="synonym">Vinca rosea</name>
    <dbReference type="NCBI Taxonomy" id="4058"/>
    <lineage>
        <taxon>Eukaryota</taxon>
        <taxon>Viridiplantae</taxon>
        <taxon>Streptophyta</taxon>
        <taxon>Embryophyta</taxon>
        <taxon>Tracheophyta</taxon>
        <taxon>Spermatophyta</taxon>
        <taxon>Magnoliopsida</taxon>
        <taxon>eudicotyledons</taxon>
        <taxon>Gunneridae</taxon>
        <taxon>Pentapetalae</taxon>
        <taxon>asterids</taxon>
        <taxon>lamiids</taxon>
        <taxon>Gentianales</taxon>
        <taxon>Apocynaceae</taxon>
        <taxon>Rauvolfioideae</taxon>
        <taxon>Vinceae</taxon>
        <taxon>Catharanthinae</taxon>
        <taxon>Catharanthus</taxon>
    </lineage>
</organism>
<accession>A0ACC0B2J2</accession>
<comment type="caution">
    <text evidence="1">The sequence shown here is derived from an EMBL/GenBank/DDBJ whole genome shotgun (WGS) entry which is preliminary data.</text>
</comment>
<protein>
    <submittedName>
        <fullName evidence="1">Uncharacterized protein</fullName>
    </submittedName>
</protein>
<evidence type="ECO:0000313" key="2">
    <source>
        <dbReference type="Proteomes" id="UP001060085"/>
    </source>
</evidence>
<keyword evidence="2" id="KW-1185">Reference proteome</keyword>
<evidence type="ECO:0000313" key="1">
    <source>
        <dbReference type="EMBL" id="KAI5666802.1"/>
    </source>
</evidence>
<gene>
    <name evidence="1" type="ORF">M9H77_16655</name>
</gene>
<sequence length="181" mass="19513">MYDGRVMCENFGGYILFVIYTVEISKVRWYMSEEKERFHEVKRKVEEEAALTGTPLSDDLDLMAIVTGGVRRRRVYGAGSETVHLRAESSQAPSCKGLGLMGSCGADMLRRVEAAVSRVSDAFNEAAMGTDASTSSPSAPVADSEAPTLDSVVRSSFTPSPSIHAPSTDEALPLSSNPRTD</sequence>
<name>A0ACC0B2J2_CATRO</name>
<proteinExistence type="predicted"/>